<dbReference type="AlphaFoldDB" id="A0A915JAX6"/>
<evidence type="ECO:0000256" key="1">
    <source>
        <dbReference type="SAM" id="MobiDB-lite"/>
    </source>
</evidence>
<feature type="region of interest" description="Disordered" evidence="1">
    <location>
        <begin position="1"/>
        <end position="29"/>
    </location>
</feature>
<evidence type="ECO:0000313" key="3">
    <source>
        <dbReference type="WBParaSite" id="nRc.2.0.1.t23648-RA"/>
    </source>
</evidence>
<feature type="compositionally biased region" description="Low complexity" evidence="1">
    <location>
        <begin position="13"/>
        <end position="29"/>
    </location>
</feature>
<name>A0A915JAX6_ROMCU</name>
<sequence>MTTASLPPSALMSVPSSKPPTSISTSITMSKASPQPKLVISMGPVLRAALAVVRLCNFNRSCMGSR</sequence>
<proteinExistence type="predicted"/>
<protein>
    <submittedName>
        <fullName evidence="3">Uncharacterized protein</fullName>
    </submittedName>
</protein>
<dbReference type="Proteomes" id="UP000887565">
    <property type="component" value="Unplaced"/>
</dbReference>
<dbReference type="WBParaSite" id="nRc.2.0.1.t23648-RA">
    <property type="protein sequence ID" value="nRc.2.0.1.t23648-RA"/>
    <property type="gene ID" value="nRc.2.0.1.g23648"/>
</dbReference>
<accession>A0A915JAX6</accession>
<reference evidence="3" key="1">
    <citation type="submission" date="2022-11" db="UniProtKB">
        <authorList>
            <consortium name="WormBaseParasite"/>
        </authorList>
    </citation>
    <scope>IDENTIFICATION</scope>
</reference>
<evidence type="ECO:0000313" key="2">
    <source>
        <dbReference type="Proteomes" id="UP000887565"/>
    </source>
</evidence>
<keyword evidence="2" id="KW-1185">Reference proteome</keyword>
<organism evidence="2 3">
    <name type="scientific">Romanomermis culicivorax</name>
    <name type="common">Nematode worm</name>
    <dbReference type="NCBI Taxonomy" id="13658"/>
    <lineage>
        <taxon>Eukaryota</taxon>
        <taxon>Metazoa</taxon>
        <taxon>Ecdysozoa</taxon>
        <taxon>Nematoda</taxon>
        <taxon>Enoplea</taxon>
        <taxon>Dorylaimia</taxon>
        <taxon>Mermithida</taxon>
        <taxon>Mermithoidea</taxon>
        <taxon>Mermithidae</taxon>
        <taxon>Romanomermis</taxon>
    </lineage>
</organism>